<evidence type="ECO:0000256" key="4">
    <source>
        <dbReference type="ARBA" id="ARBA00022691"/>
    </source>
</evidence>
<dbReference type="InterPro" id="IPR029063">
    <property type="entry name" value="SAM-dependent_MTases_sf"/>
</dbReference>
<name>A0A371PGU9_9BACL</name>
<dbReference type="EMBL" id="QUBQ01000002">
    <property type="protein sequence ID" value="REK75181.1"/>
    <property type="molecule type" value="Genomic_DNA"/>
</dbReference>
<keyword evidence="13" id="KW-1185">Reference proteome</keyword>
<feature type="binding site" evidence="8">
    <location>
        <position position="99"/>
    </location>
    <ligand>
        <name>S-adenosyl-L-methionine</name>
        <dbReference type="ChEBI" id="CHEBI:59789"/>
    </ligand>
</feature>
<gene>
    <name evidence="12" type="primary">erm</name>
    <name evidence="12" type="ORF">DX130_16260</name>
</gene>
<dbReference type="InterPro" id="IPR023165">
    <property type="entry name" value="rRNA_Ade_diMease-like_C"/>
</dbReference>
<keyword evidence="3 8" id="KW-0808">Transferase</keyword>
<dbReference type="PANTHER" id="PTHR11727:SF7">
    <property type="entry name" value="DIMETHYLADENOSINE TRANSFERASE-RELATED"/>
    <property type="match status" value="1"/>
</dbReference>
<dbReference type="Gene3D" id="1.10.8.100">
    <property type="entry name" value="Ribosomal RNA adenine dimethylase-like, domain 2"/>
    <property type="match status" value="1"/>
</dbReference>
<comment type="similarity">
    <text evidence="8">Belongs to the class I-like SAM-binding methyltransferase superfamily. rRNA adenine N(6)-methyltransferase family.</text>
</comment>
<dbReference type="InterPro" id="IPR001737">
    <property type="entry name" value="KsgA/Erm"/>
</dbReference>
<keyword evidence="10" id="KW-1133">Transmembrane helix</keyword>
<dbReference type="GO" id="GO:0000179">
    <property type="term" value="F:rRNA (adenine-N6,N6-)-dimethyltransferase activity"/>
    <property type="evidence" value="ECO:0007669"/>
    <property type="project" value="UniProtKB-UniRule"/>
</dbReference>
<keyword evidence="5 8" id="KW-0694">RNA-binding</keyword>
<evidence type="ECO:0000256" key="1">
    <source>
        <dbReference type="ARBA" id="ARBA00016505"/>
    </source>
</evidence>
<protein>
    <recommendedName>
        <fullName evidence="1">rRNA adenine N-6-methyltransferase</fullName>
    </recommendedName>
    <alternativeName>
        <fullName evidence="7">Erythromycin resistance protein</fullName>
    </alternativeName>
    <alternativeName>
        <fullName evidence="6">Macrolide-lincosamide-streptogramin B resistance protein</fullName>
    </alternativeName>
</protein>
<dbReference type="SMART" id="SM00650">
    <property type="entry name" value="rADc"/>
    <property type="match status" value="1"/>
</dbReference>
<dbReference type="PANTHER" id="PTHR11727">
    <property type="entry name" value="DIMETHYLADENOSINE TRANSFERASE"/>
    <property type="match status" value="1"/>
</dbReference>
<dbReference type="Proteomes" id="UP000261905">
    <property type="component" value="Unassembled WGS sequence"/>
</dbReference>
<feature type="transmembrane region" description="Helical" evidence="10">
    <location>
        <begin position="6"/>
        <end position="27"/>
    </location>
</feature>
<dbReference type="GO" id="GO:0003723">
    <property type="term" value="F:RNA binding"/>
    <property type="evidence" value="ECO:0007669"/>
    <property type="project" value="UniProtKB-UniRule"/>
</dbReference>
<evidence type="ECO:0000313" key="13">
    <source>
        <dbReference type="Proteomes" id="UP000261905"/>
    </source>
</evidence>
<organism evidence="12 13">
    <name type="scientific">Paenibacillus paeoniae</name>
    <dbReference type="NCBI Taxonomy" id="2292705"/>
    <lineage>
        <taxon>Bacteria</taxon>
        <taxon>Bacillati</taxon>
        <taxon>Bacillota</taxon>
        <taxon>Bacilli</taxon>
        <taxon>Bacillales</taxon>
        <taxon>Paenibacillaceae</taxon>
        <taxon>Paenibacillus</taxon>
    </lineage>
</organism>
<sequence length="326" mass="37238">MGNVCPFSYCALRLFTCALFNFFLPFFRRRHMPAFFLFCEKLTKRENHMRKQNKKQGNARAHKSGPNFSAQHLLHHPETIRQFIRSARLSSSDTVLDIGAGKGSLTFPLADQAGKVIAVEMDAEFVRFLRAKAEGDPRIRIIQGDIRLLRLPKEAFHVVANIPFSITTPILEKLLGPEGRAFQRGMLIIEKGAARRLTQTEMVDPRLLLWRMHFVLEMRSVIPRTHFAPPPRVDAAVLRIERRERPLIPIQQGARFVGFAKLLLREPRIAAVHALKGIFTPAQIKASLKLANVDREQTVLSLSMEQWASLFCSMLQHVTPHRWPKG</sequence>
<dbReference type="NCBIfam" id="NF000499">
    <property type="entry name" value="Erm23S_rRNA_broad"/>
    <property type="match status" value="1"/>
</dbReference>
<accession>A0A371PGU9</accession>
<dbReference type="Gene3D" id="3.40.50.150">
    <property type="entry name" value="Vaccinia Virus protein VP39"/>
    <property type="match status" value="1"/>
</dbReference>
<feature type="domain" description="Ribosomal RNA adenine methylase transferase N-terminal" evidence="11">
    <location>
        <begin position="79"/>
        <end position="244"/>
    </location>
</feature>
<keyword evidence="10" id="KW-0812">Transmembrane</keyword>
<dbReference type="PROSITE" id="PS51689">
    <property type="entry name" value="SAM_RNA_A_N6_MT"/>
    <property type="match status" value="1"/>
</dbReference>
<dbReference type="CDD" id="cd02440">
    <property type="entry name" value="AdoMet_MTases"/>
    <property type="match status" value="1"/>
</dbReference>
<reference evidence="12 13" key="1">
    <citation type="submission" date="2018-08" db="EMBL/GenBank/DDBJ databases">
        <title>Paenibacillus sp. M4BSY-1, whole genome shotgun sequence.</title>
        <authorList>
            <person name="Tuo L."/>
        </authorList>
    </citation>
    <scope>NUCLEOTIDE SEQUENCE [LARGE SCALE GENOMIC DNA]</scope>
    <source>
        <strain evidence="12 13">M4BSY-1</strain>
    </source>
</reference>
<evidence type="ECO:0000259" key="11">
    <source>
        <dbReference type="SMART" id="SM00650"/>
    </source>
</evidence>
<dbReference type="InterPro" id="IPR020598">
    <property type="entry name" value="rRNA_Ade_methylase_Trfase_N"/>
</dbReference>
<keyword evidence="2 8" id="KW-0489">Methyltransferase</keyword>
<keyword evidence="10" id="KW-0472">Membrane</keyword>
<evidence type="ECO:0000256" key="2">
    <source>
        <dbReference type="ARBA" id="ARBA00022603"/>
    </source>
</evidence>
<feature type="binding site" evidence="8">
    <location>
        <position position="72"/>
    </location>
    <ligand>
        <name>S-adenosyl-L-methionine</name>
        <dbReference type="ChEBI" id="CHEBI:59789"/>
    </ligand>
</feature>
<evidence type="ECO:0000256" key="3">
    <source>
        <dbReference type="ARBA" id="ARBA00022679"/>
    </source>
</evidence>
<proteinExistence type="inferred from homology"/>
<evidence type="ECO:0000313" key="12">
    <source>
        <dbReference type="EMBL" id="REK75181.1"/>
    </source>
</evidence>
<evidence type="ECO:0000256" key="6">
    <source>
        <dbReference type="ARBA" id="ARBA00029941"/>
    </source>
</evidence>
<feature type="binding site" evidence="8">
    <location>
        <position position="161"/>
    </location>
    <ligand>
        <name>S-adenosyl-L-methionine</name>
        <dbReference type="ChEBI" id="CHEBI:59789"/>
    </ligand>
</feature>
<feature type="binding site" evidence="8">
    <location>
        <position position="145"/>
    </location>
    <ligand>
        <name>S-adenosyl-L-methionine</name>
        <dbReference type="ChEBI" id="CHEBI:59789"/>
    </ligand>
</feature>
<evidence type="ECO:0000256" key="10">
    <source>
        <dbReference type="SAM" id="Phobius"/>
    </source>
</evidence>
<dbReference type="PROSITE" id="PS01131">
    <property type="entry name" value="RRNA_A_DIMETH"/>
    <property type="match status" value="1"/>
</dbReference>
<dbReference type="Pfam" id="PF00398">
    <property type="entry name" value="RrnaAD"/>
    <property type="match status" value="1"/>
</dbReference>
<dbReference type="SUPFAM" id="SSF53335">
    <property type="entry name" value="S-adenosyl-L-methionine-dependent methyltransferases"/>
    <property type="match status" value="1"/>
</dbReference>
<feature type="binding site" evidence="8">
    <location>
        <position position="120"/>
    </location>
    <ligand>
        <name>S-adenosyl-L-methionine</name>
        <dbReference type="ChEBI" id="CHEBI:59789"/>
    </ligand>
</feature>
<evidence type="ECO:0000256" key="7">
    <source>
        <dbReference type="ARBA" id="ARBA00030809"/>
    </source>
</evidence>
<dbReference type="OrthoDB" id="9786598at2"/>
<feature type="binding site" evidence="8">
    <location>
        <position position="74"/>
    </location>
    <ligand>
        <name>S-adenosyl-L-methionine</name>
        <dbReference type="ChEBI" id="CHEBI:59789"/>
    </ligand>
</feature>
<dbReference type="InterPro" id="IPR020596">
    <property type="entry name" value="rRNA_Ade_Mease_Trfase_CS"/>
</dbReference>
<keyword evidence="4 8" id="KW-0949">S-adenosyl-L-methionine</keyword>
<evidence type="ECO:0000256" key="8">
    <source>
        <dbReference type="PROSITE-ProRule" id="PRU01026"/>
    </source>
</evidence>
<comment type="caution">
    <text evidence="12">The sequence shown here is derived from an EMBL/GenBank/DDBJ whole genome shotgun (WGS) entry which is preliminary data.</text>
</comment>
<evidence type="ECO:0000256" key="5">
    <source>
        <dbReference type="ARBA" id="ARBA00022884"/>
    </source>
</evidence>
<feature type="region of interest" description="Disordered" evidence="9">
    <location>
        <begin position="48"/>
        <end position="68"/>
    </location>
</feature>
<evidence type="ECO:0000256" key="9">
    <source>
        <dbReference type="SAM" id="MobiDB-lite"/>
    </source>
</evidence>
<dbReference type="AlphaFoldDB" id="A0A371PGU9"/>